<feature type="compositionally biased region" description="Basic residues" evidence="1">
    <location>
        <begin position="138"/>
        <end position="148"/>
    </location>
</feature>
<protein>
    <recommendedName>
        <fullName evidence="5">LTXXQ motif family protein</fullName>
    </recommendedName>
</protein>
<feature type="compositionally biased region" description="Basic and acidic residues" evidence="1">
    <location>
        <begin position="121"/>
        <end position="130"/>
    </location>
</feature>
<proteinExistence type="predicted"/>
<reference evidence="3" key="1">
    <citation type="submission" date="2021-03" db="EMBL/GenBank/DDBJ databases">
        <authorList>
            <person name="Ping X."/>
        </authorList>
    </citation>
    <scope>NUCLEOTIDE SEQUENCE</scope>
    <source>
        <strain evidence="3">E313</strain>
    </source>
</reference>
<comment type="caution">
    <text evidence="3">The sequence shown here is derived from an EMBL/GenBank/DDBJ whole genome shotgun (WGS) entry which is preliminary data.</text>
</comment>
<dbReference type="Proteomes" id="UP000778797">
    <property type="component" value="Unassembled WGS sequence"/>
</dbReference>
<feature type="region of interest" description="Disordered" evidence="1">
    <location>
        <begin position="19"/>
        <end position="41"/>
    </location>
</feature>
<reference evidence="3" key="2">
    <citation type="submission" date="2021-10" db="EMBL/GenBank/DDBJ databases">
        <title>Genome of Winogradskyella sp. E313.</title>
        <authorList>
            <person name="Zhou Y."/>
        </authorList>
    </citation>
    <scope>NUCLEOTIDE SEQUENCE</scope>
    <source>
        <strain evidence="3">E313</strain>
    </source>
</reference>
<gene>
    <name evidence="3" type="ORF">J1C55_04930</name>
</gene>
<feature type="chain" id="PRO_5046230151" description="LTXXQ motif family protein" evidence="2">
    <location>
        <begin position="19"/>
        <end position="148"/>
    </location>
</feature>
<accession>A0ABS8ELX4</accession>
<name>A0ABS8ELX4_9FLAO</name>
<keyword evidence="2" id="KW-0732">Signal</keyword>
<evidence type="ECO:0008006" key="5">
    <source>
        <dbReference type="Google" id="ProtNLM"/>
    </source>
</evidence>
<feature type="compositionally biased region" description="Basic residues" evidence="1">
    <location>
        <begin position="21"/>
        <end position="30"/>
    </location>
</feature>
<dbReference type="RefSeq" id="WP_227476369.1">
    <property type="nucleotide sequence ID" value="NZ_JAFMPT010000004.1"/>
</dbReference>
<evidence type="ECO:0000313" key="3">
    <source>
        <dbReference type="EMBL" id="MCC1483926.1"/>
    </source>
</evidence>
<organism evidence="3 4">
    <name type="scientific">Winogradskyella immobilis</name>
    <dbReference type="NCBI Taxonomy" id="2816852"/>
    <lineage>
        <taxon>Bacteria</taxon>
        <taxon>Pseudomonadati</taxon>
        <taxon>Bacteroidota</taxon>
        <taxon>Flavobacteriia</taxon>
        <taxon>Flavobacteriales</taxon>
        <taxon>Flavobacteriaceae</taxon>
        <taxon>Winogradskyella</taxon>
    </lineage>
</organism>
<evidence type="ECO:0000313" key="4">
    <source>
        <dbReference type="Proteomes" id="UP000778797"/>
    </source>
</evidence>
<dbReference type="EMBL" id="JAFMPT010000004">
    <property type="protein sequence ID" value="MCC1483926.1"/>
    <property type="molecule type" value="Genomic_DNA"/>
</dbReference>
<evidence type="ECO:0000256" key="1">
    <source>
        <dbReference type="SAM" id="MobiDB-lite"/>
    </source>
</evidence>
<keyword evidence="4" id="KW-1185">Reference proteome</keyword>
<feature type="region of interest" description="Disordered" evidence="1">
    <location>
        <begin position="119"/>
        <end position="148"/>
    </location>
</feature>
<evidence type="ECO:0000256" key="2">
    <source>
        <dbReference type="SAM" id="SignalP"/>
    </source>
</evidence>
<sequence length="148" mass="17255">MKKLLVIAISLFTLTSIAQQGHRKGQHHSKQNKEKRANLSPEDMAKFQSKQMTLRLDLSDQQQQQVEAVLVKHLTEGKAKLETLKASEKKPTIEERKQLRLERVDTQIALKREMKNILNDEQYKKYERSLVRQNNKGPRGKRKGGKRK</sequence>
<feature type="signal peptide" evidence="2">
    <location>
        <begin position="1"/>
        <end position="18"/>
    </location>
</feature>